<accession>A0A6A5ZEY7</accession>
<evidence type="ECO:0000313" key="4">
    <source>
        <dbReference type="Proteomes" id="UP000799770"/>
    </source>
</evidence>
<organism evidence="3 4">
    <name type="scientific">Lophiotrema nucula</name>
    <dbReference type="NCBI Taxonomy" id="690887"/>
    <lineage>
        <taxon>Eukaryota</taxon>
        <taxon>Fungi</taxon>
        <taxon>Dikarya</taxon>
        <taxon>Ascomycota</taxon>
        <taxon>Pezizomycotina</taxon>
        <taxon>Dothideomycetes</taxon>
        <taxon>Pleosporomycetidae</taxon>
        <taxon>Pleosporales</taxon>
        <taxon>Lophiotremataceae</taxon>
        <taxon>Lophiotrema</taxon>
    </lineage>
</organism>
<feature type="region of interest" description="Disordered" evidence="1">
    <location>
        <begin position="281"/>
        <end position="303"/>
    </location>
</feature>
<dbReference type="GO" id="GO:0008237">
    <property type="term" value="F:metallopeptidase activity"/>
    <property type="evidence" value="ECO:0007669"/>
    <property type="project" value="InterPro"/>
</dbReference>
<sequence length="303" mass="34688">MLIILVLALTFANTVWSLSIVETGRSVSLWHPVPFPSNINIVDLRSGHKDTRVSEGDRKKIEASWTQAQYLAWFASRVEPNDPLLEEFFNTTDNHKHVTSVFRAIISITPSPRWFTRVELQSSGSSGPDIFVAACSCDRVLHSGQSFRDECYLILYNIWFAFPPIIQPESILHEMIHIISFMNPNVMSLSQKDIYDAYEASRYSIKDTRIMDVQVRDWVDEDDYHDQEMVNSFGQDGAVYGDEEVKQLARMHWGRYSTLFNADNYTRFALFGKEVPCNPASDRGEHHTLHHTLVPDAQTKGPS</sequence>
<keyword evidence="2" id="KW-0732">Signal</keyword>
<feature type="signal peptide" evidence="2">
    <location>
        <begin position="1"/>
        <end position="17"/>
    </location>
</feature>
<dbReference type="EMBL" id="ML977320">
    <property type="protein sequence ID" value="KAF2116918.1"/>
    <property type="molecule type" value="Genomic_DNA"/>
</dbReference>
<evidence type="ECO:0000313" key="3">
    <source>
        <dbReference type="EMBL" id="KAF2116918.1"/>
    </source>
</evidence>
<dbReference type="Gene3D" id="3.40.390.10">
    <property type="entry name" value="Collagenase (Catalytic Domain)"/>
    <property type="match status" value="1"/>
</dbReference>
<feature type="chain" id="PRO_5025402981" evidence="2">
    <location>
        <begin position="18"/>
        <end position="303"/>
    </location>
</feature>
<evidence type="ECO:0000256" key="1">
    <source>
        <dbReference type="SAM" id="MobiDB-lite"/>
    </source>
</evidence>
<dbReference type="AlphaFoldDB" id="A0A6A5ZEY7"/>
<reference evidence="3" key="1">
    <citation type="journal article" date="2020" name="Stud. Mycol.">
        <title>101 Dothideomycetes genomes: a test case for predicting lifestyles and emergence of pathogens.</title>
        <authorList>
            <person name="Haridas S."/>
            <person name="Albert R."/>
            <person name="Binder M."/>
            <person name="Bloem J."/>
            <person name="Labutti K."/>
            <person name="Salamov A."/>
            <person name="Andreopoulos B."/>
            <person name="Baker S."/>
            <person name="Barry K."/>
            <person name="Bills G."/>
            <person name="Bluhm B."/>
            <person name="Cannon C."/>
            <person name="Castanera R."/>
            <person name="Culley D."/>
            <person name="Daum C."/>
            <person name="Ezra D."/>
            <person name="Gonzalez J."/>
            <person name="Henrissat B."/>
            <person name="Kuo A."/>
            <person name="Liang C."/>
            <person name="Lipzen A."/>
            <person name="Lutzoni F."/>
            <person name="Magnuson J."/>
            <person name="Mondo S."/>
            <person name="Nolan M."/>
            <person name="Ohm R."/>
            <person name="Pangilinan J."/>
            <person name="Park H.-J."/>
            <person name="Ramirez L."/>
            <person name="Alfaro M."/>
            <person name="Sun H."/>
            <person name="Tritt A."/>
            <person name="Yoshinaga Y."/>
            <person name="Zwiers L.-H."/>
            <person name="Turgeon B."/>
            <person name="Goodwin S."/>
            <person name="Spatafora J."/>
            <person name="Crous P."/>
            <person name="Grigoriev I."/>
        </authorList>
    </citation>
    <scope>NUCLEOTIDE SEQUENCE</scope>
    <source>
        <strain evidence="3">CBS 627.86</strain>
    </source>
</reference>
<proteinExistence type="predicted"/>
<gene>
    <name evidence="3" type="ORF">BDV96DRAFT_598749</name>
</gene>
<name>A0A6A5ZEY7_9PLEO</name>
<dbReference type="Proteomes" id="UP000799770">
    <property type="component" value="Unassembled WGS sequence"/>
</dbReference>
<keyword evidence="4" id="KW-1185">Reference proteome</keyword>
<protein>
    <submittedName>
        <fullName evidence="3">Uncharacterized protein</fullName>
    </submittedName>
</protein>
<evidence type="ECO:0000256" key="2">
    <source>
        <dbReference type="SAM" id="SignalP"/>
    </source>
</evidence>
<dbReference type="InterPro" id="IPR024079">
    <property type="entry name" value="MetalloPept_cat_dom_sf"/>
</dbReference>